<dbReference type="GeneID" id="66977514"/>
<gene>
    <name evidence="1" type="ORF">ACHE_10557A</name>
</gene>
<evidence type="ECO:0000313" key="2">
    <source>
        <dbReference type="Proteomes" id="UP000637239"/>
    </source>
</evidence>
<evidence type="ECO:0000313" key="1">
    <source>
        <dbReference type="EMBL" id="BCR83155.1"/>
    </source>
</evidence>
<reference evidence="1" key="2">
    <citation type="submission" date="2021-02" db="EMBL/GenBank/DDBJ databases">
        <title>Aspergillus chevalieri M1 genome sequence.</title>
        <authorList>
            <person name="Kadooka C."/>
            <person name="Mori K."/>
            <person name="Futagami T."/>
        </authorList>
    </citation>
    <scope>NUCLEOTIDE SEQUENCE</scope>
    <source>
        <strain evidence="1">M1</strain>
    </source>
</reference>
<dbReference type="Gene3D" id="1.10.8.60">
    <property type="match status" value="1"/>
</dbReference>
<name>A0A7R7VE79_ASPCH</name>
<dbReference type="EMBL" id="AP024416">
    <property type="protein sequence ID" value="BCR83155.1"/>
    <property type="molecule type" value="Genomic_DNA"/>
</dbReference>
<dbReference type="RefSeq" id="XP_043131677.1">
    <property type="nucleotide sequence ID" value="XM_043280597.1"/>
</dbReference>
<protein>
    <submittedName>
        <fullName evidence="1">Uncharacterized protein</fullName>
    </submittedName>
</protein>
<dbReference type="Proteomes" id="UP000637239">
    <property type="component" value="Chromosome 1"/>
</dbReference>
<proteinExistence type="predicted"/>
<dbReference type="KEGG" id="ache:ACHE_10557A"/>
<keyword evidence="2" id="KW-1185">Reference proteome</keyword>
<sequence length="173" mass="20061">MFDNANPGLSRKRVFRFDNYTVPQLDQIMDLKMSQQGLACIPEARKVAQDSFERALMRPNFENASEVESCLAGVKLNFENQQFTQFSETDVRNEVLETYDFDKDLDRNKLDYYSLLTGKVQASIVDKFAAHQIHSHTTKQRGLNPRDFVPTSFIFKEYPGREDDDCKAHGQFF</sequence>
<reference evidence="1" key="1">
    <citation type="submission" date="2021-01" db="EMBL/GenBank/DDBJ databases">
        <authorList>
            <consortium name="Aspergillus chevalieri M1 genome sequencing consortium"/>
            <person name="Kazuki M."/>
            <person name="Futagami T."/>
        </authorList>
    </citation>
    <scope>NUCLEOTIDE SEQUENCE</scope>
    <source>
        <strain evidence="1">M1</strain>
    </source>
</reference>
<dbReference type="AlphaFoldDB" id="A0A7R7VE79"/>
<organism evidence="1 2">
    <name type="scientific">Aspergillus chevalieri</name>
    <name type="common">Eurotium chevalieri</name>
    <dbReference type="NCBI Taxonomy" id="182096"/>
    <lineage>
        <taxon>Eukaryota</taxon>
        <taxon>Fungi</taxon>
        <taxon>Dikarya</taxon>
        <taxon>Ascomycota</taxon>
        <taxon>Pezizomycotina</taxon>
        <taxon>Eurotiomycetes</taxon>
        <taxon>Eurotiomycetidae</taxon>
        <taxon>Eurotiales</taxon>
        <taxon>Aspergillaceae</taxon>
        <taxon>Aspergillus</taxon>
        <taxon>Aspergillus subgen. Aspergillus</taxon>
    </lineage>
</organism>
<accession>A0A7R7VE79</accession>